<evidence type="ECO:0000313" key="1">
    <source>
        <dbReference type="EMBL" id="SDT54430.1"/>
    </source>
</evidence>
<protein>
    <recommendedName>
        <fullName evidence="3">DUF3833 domain-containing protein</fullName>
    </recommendedName>
</protein>
<dbReference type="AlphaFoldDB" id="A0A1H2B808"/>
<evidence type="ECO:0000313" key="2">
    <source>
        <dbReference type="Proteomes" id="UP000198481"/>
    </source>
</evidence>
<name>A0A1H2B808_9PSED</name>
<dbReference type="STRING" id="1148509.SAMN05216222_4996"/>
<proteinExistence type="predicted"/>
<dbReference type="InterPro" id="IPR024409">
    <property type="entry name" value="DUF3833"/>
</dbReference>
<organism evidence="1 2">
    <name type="scientific">Pseudomonas prosekii</name>
    <dbReference type="NCBI Taxonomy" id="1148509"/>
    <lineage>
        <taxon>Bacteria</taxon>
        <taxon>Pseudomonadati</taxon>
        <taxon>Pseudomonadota</taxon>
        <taxon>Gammaproteobacteria</taxon>
        <taxon>Pseudomonadales</taxon>
        <taxon>Pseudomonadaceae</taxon>
        <taxon>Pseudomonas</taxon>
    </lineage>
</organism>
<reference evidence="1 2" key="1">
    <citation type="submission" date="2016-10" db="EMBL/GenBank/DDBJ databases">
        <authorList>
            <person name="de Groot N.N."/>
        </authorList>
    </citation>
    <scope>NUCLEOTIDE SEQUENCE [LARGE SCALE GENOMIC DNA]</scope>
    <source>
        <strain evidence="1 2">LMG 26867</strain>
    </source>
</reference>
<gene>
    <name evidence="1" type="ORF">SAMN05216222_4996</name>
</gene>
<accession>A0A1H2B808</accession>
<evidence type="ECO:0008006" key="3">
    <source>
        <dbReference type="Google" id="ProtNLM"/>
    </source>
</evidence>
<dbReference type="PROSITE" id="PS51257">
    <property type="entry name" value="PROKAR_LIPOPROTEIN"/>
    <property type="match status" value="1"/>
</dbReference>
<dbReference type="RefSeq" id="WP_231987110.1">
    <property type="nucleotide sequence ID" value="NZ_LT629762.1"/>
</dbReference>
<dbReference type="Proteomes" id="UP000198481">
    <property type="component" value="Chromosome I"/>
</dbReference>
<sequence length="189" mass="21312">MLKHLLLDKMLLKKLMLVLCLGSLLGLAGCGGVDVKRYSGENPKLDLPGFFLGRVDGWGMFQKRSGEVVKRFHVLINSRMDGQNLIMHEDFTYSDGTKQTRVWTLRPDGPGRWRGTAGDVVGESSGEVAGNALHWRYVLSLPVDDKVYDVHLDDWMYLIDENTLANRSAMTKFGFEVGQVTLFFRRQGT</sequence>
<dbReference type="EMBL" id="LT629762">
    <property type="protein sequence ID" value="SDT54430.1"/>
    <property type="molecule type" value="Genomic_DNA"/>
</dbReference>
<dbReference type="Pfam" id="PF12915">
    <property type="entry name" value="DUF3833"/>
    <property type="match status" value="1"/>
</dbReference>